<dbReference type="InterPro" id="IPR002156">
    <property type="entry name" value="RNaseH_domain"/>
</dbReference>
<dbReference type="OrthoDB" id="2752996at2759"/>
<comment type="caution">
    <text evidence="2">The sequence shown here is derived from an EMBL/GenBank/DDBJ whole genome shotgun (WGS) entry which is preliminary data.</text>
</comment>
<evidence type="ECO:0000259" key="1">
    <source>
        <dbReference type="PROSITE" id="PS50879"/>
    </source>
</evidence>
<dbReference type="InterPro" id="IPR036397">
    <property type="entry name" value="RNaseH_sf"/>
</dbReference>
<evidence type="ECO:0000313" key="3">
    <source>
        <dbReference type="Proteomes" id="UP000499080"/>
    </source>
</evidence>
<dbReference type="GO" id="GO:0003676">
    <property type="term" value="F:nucleic acid binding"/>
    <property type="evidence" value="ECO:0007669"/>
    <property type="project" value="InterPro"/>
</dbReference>
<dbReference type="Proteomes" id="UP000499080">
    <property type="component" value="Unassembled WGS sequence"/>
</dbReference>
<dbReference type="CDD" id="cd09276">
    <property type="entry name" value="Rnase_HI_RT_non_LTR"/>
    <property type="match status" value="1"/>
</dbReference>
<gene>
    <name evidence="2" type="ORF">AVEN_18301_1</name>
</gene>
<organism evidence="2 3">
    <name type="scientific">Araneus ventricosus</name>
    <name type="common">Orbweaver spider</name>
    <name type="synonym">Epeira ventricosa</name>
    <dbReference type="NCBI Taxonomy" id="182803"/>
    <lineage>
        <taxon>Eukaryota</taxon>
        <taxon>Metazoa</taxon>
        <taxon>Ecdysozoa</taxon>
        <taxon>Arthropoda</taxon>
        <taxon>Chelicerata</taxon>
        <taxon>Arachnida</taxon>
        <taxon>Araneae</taxon>
        <taxon>Araneomorphae</taxon>
        <taxon>Entelegynae</taxon>
        <taxon>Araneoidea</taxon>
        <taxon>Araneidae</taxon>
        <taxon>Araneus</taxon>
    </lineage>
</organism>
<protein>
    <recommendedName>
        <fullName evidence="1">RNase H type-1 domain-containing protein</fullName>
    </recommendedName>
</protein>
<accession>A0A4Y2SBU3</accession>
<dbReference type="PROSITE" id="PS50879">
    <property type="entry name" value="RNASE_H_1"/>
    <property type="match status" value="1"/>
</dbReference>
<dbReference type="InterPro" id="IPR012337">
    <property type="entry name" value="RNaseH-like_sf"/>
</dbReference>
<dbReference type="EMBL" id="BGPR01020469">
    <property type="protein sequence ID" value="GBN84740.1"/>
    <property type="molecule type" value="Genomic_DNA"/>
</dbReference>
<dbReference type="GO" id="GO:0004523">
    <property type="term" value="F:RNA-DNA hybrid ribonuclease activity"/>
    <property type="evidence" value="ECO:0007669"/>
    <property type="project" value="InterPro"/>
</dbReference>
<keyword evidence="3" id="KW-1185">Reference proteome</keyword>
<sequence>MVAERFYSRRGRLFLRLYRGALEPFILYGNGAWGHRLRLQRIRTTLNCIQRKPLLRITRAYRTVSTMALQVLAGVMPLDLKAKGVFAKFLVSVARINAKIGSVTLRSADYLGRFKLTEVHPLSWHSIPFSIQEPMGFDFELFTDGSKDADRVGSSLVVFYHGTEIHHEECRLSDHAFVFQAESHGLRMALNYVATLRAWDPIRIFSDSQSLLKALASHTTGDPQVWELKTLCHAARDSRHITLHWVKTHVGTLGNETADFYAKQAVHRPVVDFPVLRPISMLRRQITQVLLAQWQDRWSSTDKGRQTAEFFPLVSFEPLLFSARIIQLRTGHGRFPEYFCRFAISDTDACVCGGTGTVRHYLGSCPLTLDLSSRLQFDINRLPTLLSTPANLPLLDELVSRVIGWAPNM</sequence>
<reference evidence="2 3" key="1">
    <citation type="journal article" date="2019" name="Sci. Rep.">
        <title>Orb-weaving spider Araneus ventricosus genome elucidates the spidroin gene catalogue.</title>
        <authorList>
            <person name="Kono N."/>
            <person name="Nakamura H."/>
            <person name="Ohtoshi R."/>
            <person name="Moran D.A.P."/>
            <person name="Shinohara A."/>
            <person name="Yoshida Y."/>
            <person name="Fujiwara M."/>
            <person name="Mori M."/>
            <person name="Tomita M."/>
            <person name="Arakawa K."/>
        </authorList>
    </citation>
    <scope>NUCLEOTIDE SEQUENCE [LARGE SCALE GENOMIC DNA]</scope>
</reference>
<dbReference type="Gene3D" id="3.30.420.10">
    <property type="entry name" value="Ribonuclease H-like superfamily/Ribonuclease H"/>
    <property type="match status" value="1"/>
</dbReference>
<name>A0A4Y2SBU3_ARAVE</name>
<evidence type="ECO:0000313" key="2">
    <source>
        <dbReference type="EMBL" id="GBN84740.1"/>
    </source>
</evidence>
<dbReference type="AlphaFoldDB" id="A0A4Y2SBU3"/>
<dbReference type="SUPFAM" id="SSF53098">
    <property type="entry name" value="Ribonuclease H-like"/>
    <property type="match status" value="1"/>
</dbReference>
<proteinExistence type="predicted"/>
<dbReference type="Pfam" id="PF00075">
    <property type="entry name" value="RNase_H"/>
    <property type="match status" value="1"/>
</dbReference>
<feature type="domain" description="RNase H type-1" evidence="1">
    <location>
        <begin position="135"/>
        <end position="267"/>
    </location>
</feature>